<dbReference type="SUPFAM" id="SSF53850">
    <property type="entry name" value="Periplasmic binding protein-like II"/>
    <property type="match status" value="1"/>
</dbReference>
<dbReference type="STRING" id="1176198.SAMN05444716_105272"/>
<dbReference type="PRINTS" id="PR00039">
    <property type="entry name" value="HTHLYSR"/>
</dbReference>
<dbReference type="InterPro" id="IPR000847">
    <property type="entry name" value="LysR_HTH_N"/>
</dbReference>
<feature type="domain" description="HTH lysR-type" evidence="5">
    <location>
        <begin position="6"/>
        <end position="63"/>
    </location>
</feature>
<protein>
    <submittedName>
        <fullName evidence="6">DNA-binding transcriptional regulator, LysR family</fullName>
    </submittedName>
</protein>
<evidence type="ECO:0000256" key="4">
    <source>
        <dbReference type="ARBA" id="ARBA00023163"/>
    </source>
</evidence>
<dbReference type="PANTHER" id="PTHR30346:SF0">
    <property type="entry name" value="HCA OPERON TRANSCRIPTIONAL ACTIVATOR HCAR"/>
    <property type="match status" value="1"/>
</dbReference>
<dbReference type="InterPro" id="IPR036390">
    <property type="entry name" value="WH_DNA-bd_sf"/>
</dbReference>
<keyword evidence="7" id="KW-1185">Reference proteome</keyword>
<evidence type="ECO:0000256" key="1">
    <source>
        <dbReference type="ARBA" id="ARBA00009437"/>
    </source>
</evidence>
<dbReference type="InterPro" id="IPR005119">
    <property type="entry name" value="LysR_subst-bd"/>
</dbReference>
<dbReference type="Pfam" id="PF00126">
    <property type="entry name" value="HTH_1"/>
    <property type="match status" value="1"/>
</dbReference>
<organism evidence="6 7">
    <name type="scientific">Streptomyces harbinensis</name>
    <dbReference type="NCBI Taxonomy" id="1176198"/>
    <lineage>
        <taxon>Bacteria</taxon>
        <taxon>Bacillati</taxon>
        <taxon>Actinomycetota</taxon>
        <taxon>Actinomycetes</taxon>
        <taxon>Kitasatosporales</taxon>
        <taxon>Streptomycetaceae</taxon>
        <taxon>Streptomyces</taxon>
    </lineage>
</organism>
<accession>A0A1I6U4E4</accession>
<evidence type="ECO:0000313" key="7">
    <source>
        <dbReference type="Proteomes" id="UP000198873"/>
    </source>
</evidence>
<evidence type="ECO:0000313" key="6">
    <source>
        <dbReference type="EMBL" id="SFS96379.1"/>
    </source>
</evidence>
<sequence>MVGGGLEIRELECFLVVAEELHFGRASERLYVSQSRVSQLIAALERRVGARLVERTSRRVALTPLGVDFRAALVPAYGALRAAVEEARAAARGMAGRLRIGFQAPWVGALMETVTDFQDRFPEVEVELAELPLSDPFGAVRRGEVDTAVVMLPVLEKDLVLGPVFSRQRHRLALSVRHPLAGVGAAGKLTAEDLATVPLISAAGPAPEYWREVQAPTRTPGGRPVPRGPVVRTLQEGLSLTAAGRGGMLLCGTTGEYHRRDDIVYLPVGDLPASALGLVWRRDHETARIREFARGLAERAGRARRVEGVERMAG</sequence>
<evidence type="ECO:0000256" key="2">
    <source>
        <dbReference type="ARBA" id="ARBA00023015"/>
    </source>
</evidence>
<keyword evidence="4" id="KW-0804">Transcription</keyword>
<dbReference type="Gene3D" id="1.10.10.10">
    <property type="entry name" value="Winged helix-like DNA-binding domain superfamily/Winged helix DNA-binding domain"/>
    <property type="match status" value="1"/>
</dbReference>
<dbReference type="EMBL" id="FPAB01000005">
    <property type="protein sequence ID" value="SFS96379.1"/>
    <property type="molecule type" value="Genomic_DNA"/>
</dbReference>
<dbReference type="PANTHER" id="PTHR30346">
    <property type="entry name" value="TRANSCRIPTIONAL DUAL REGULATOR HCAR-RELATED"/>
    <property type="match status" value="1"/>
</dbReference>
<dbReference type="InterPro" id="IPR036388">
    <property type="entry name" value="WH-like_DNA-bd_sf"/>
</dbReference>
<reference evidence="7" key="1">
    <citation type="submission" date="2016-10" db="EMBL/GenBank/DDBJ databases">
        <authorList>
            <person name="Varghese N."/>
            <person name="Submissions S."/>
        </authorList>
    </citation>
    <scope>NUCLEOTIDE SEQUENCE [LARGE SCALE GENOMIC DNA]</scope>
    <source>
        <strain evidence="7">CGMCC 4.7047</strain>
    </source>
</reference>
<proteinExistence type="inferred from homology"/>
<keyword evidence="3 6" id="KW-0238">DNA-binding</keyword>
<dbReference type="PROSITE" id="PS50931">
    <property type="entry name" value="HTH_LYSR"/>
    <property type="match status" value="1"/>
</dbReference>
<gene>
    <name evidence="6" type="ORF">SAMN05444716_105272</name>
</gene>
<evidence type="ECO:0000259" key="5">
    <source>
        <dbReference type="PROSITE" id="PS50931"/>
    </source>
</evidence>
<dbReference type="Pfam" id="PF03466">
    <property type="entry name" value="LysR_substrate"/>
    <property type="match status" value="1"/>
</dbReference>
<dbReference type="Proteomes" id="UP000198873">
    <property type="component" value="Unassembled WGS sequence"/>
</dbReference>
<dbReference type="CDD" id="cd08414">
    <property type="entry name" value="PBP2_LTTR_aromatics_like"/>
    <property type="match status" value="1"/>
</dbReference>
<dbReference type="GO" id="GO:0003700">
    <property type="term" value="F:DNA-binding transcription factor activity"/>
    <property type="evidence" value="ECO:0007669"/>
    <property type="project" value="InterPro"/>
</dbReference>
<name>A0A1I6U4E4_9ACTN</name>
<comment type="similarity">
    <text evidence="1">Belongs to the LysR transcriptional regulatory family.</text>
</comment>
<keyword evidence="2" id="KW-0805">Transcription regulation</keyword>
<dbReference type="Gene3D" id="3.40.190.10">
    <property type="entry name" value="Periplasmic binding protein-like II"/>
    <property type="match status" value="2"/>
</dbReference>
<dbReference type="SUPFAM" id="SSF46785">
    <property type="entry name" value="Winged helix' DNA-binding domain"/>
    <property type="match status" value="1"/>
</dbReference>
<dbReference type="GO" id="GO:0003677">
    <property type="term" value="F:DNA binding"/>
    <property type="evidence" value="ECO:0007669"/>
    <property type="project" value="UniProtKB-KW"/>
</dbReference>
<dbReference type="AlphaFoldDB" id="A0A1I6U4E4"/>
<dbReference type="GO" id="GO:0032993">
    <property type="term" value="C:protein-DNA complex"/>
    <property type="evidence" value="ECO:0007669"/>
    <property type="project" value="TreeGrafter"/>
</dbReference>
<evidence type="ECO:0000256" key="3">
    <source>
        <dbReference type="ARBA" id="ARBA00023125"/>
    </source>
</evidence>